<dbReference type="AlphaFoldDB" id="A0AAD7MT86"/>
<comment type="caution">
    <text evidence="1">The sequence shown here is derived from an EMBL/GenBank/DDBJ whole genome shotgun (WGS) entry which is preliminary data.</text>
</comment>
<dbReference type="EMBL" id="JARJLG010000186">
    <property type="protein sequence ID" value="KAJ7730969.1"/>
    <property type="molecule type" value="Genomic_DNA"/>
</dbReference>
<organism evidence="1 2">
    <name type="scientific">Mycena maculata</name>
    <dbReference type="NCBI Taxonomy" id="230809"/>
    <lineage>
        <taxon>Eukaryota</taxon>
        <taxon>Fungi</taxon>
        <taxon>Dikarya</taxon>
        <taxon>Basidiomycota</taxon>
        <taxon>Agaricomycotina</taxon>
        <taxon>Agaricomycetes</taxon>
        <taxon>Agaricomycetidae</taxon>
        <taxon>Agaricales</taxon>
        <taxon>Marasmiineae</taxon>
        <taxon>Mycenaceae</taxon>
        <taxon>Mycena</taxon>
    </lineage>
</organism>
<evidence type="ECO:0008006" key="3">
    <source>
        <dbReference type="Google" id="ProtNLM"/>
    </source>
</evidence>
<dbReference type="Proteomes" id="UP001215280">
    <property type="component" value="Unassembled WGS sequence"/>
</dbReference>
<reference evidence="1" key="1">
    <citation type="submission" date="2023-03" db="EMBL/GenBank/DDBJ databases">
        <title>Massive genome expansion in bonnet fungi (Mycena s.s.) driven by repeated elements and novel gene families across ecological guilds.</title>
        <authorList>
            <consortium name="Lawrence Berkeley National Laboratory"/>
            <person name="Harder C.B."/>
            <person name="Miyauchi S."/>
            <person name="Viragh M."/>
            <person name="Kuo A."/>
            <person name="Thoen E."/>
            <person name="Andreopoulos B."/>
            <person name="Lu D."/>
            <person name="Skrede I."/>
            <person name="Drula E."/>
            <person name="Henrissat B."/>
            <person name="Morin E."/>
            <person name="Kohler A."/>
            <person name="Barry K."/>
            <person name="LaButti K."/>
            <person name="Morin E."/>
            <person name="Salamov A."/>
            <person name="Lipzen A."/>
            <person name="Mereny Z."/>
            <person name="Hegedus B."/>
            <person name="Baldrian P."/>
            <person name="Stursova M."/>
            <person name="Weitz H."/>
            <person name="Taylor A."/>
            <person name="Grigoriev I.V."/>
            <person name="Nagy L.G."/>
            <person name="Martin F."/>
            <person name="Kauserud H."/>
        </authorList>
    </citation>
    <scope>NUCLEOTIDE SEQUENCE</scope>
    <source>
        <strain evidence="1">CBHHK188m</strain>
    </source>
</reference>
<feature type="non-terminal residue" evidence="1">
    <location>
        <position position="1"/>
    </location>
</feature>
<keyword evidence="2" id="KW-1185">Reference proteome</keyword>
<proteinExistence type="predicted"/>
<evidence type="ECO:0000313" key="1">
    <source>
        <dbReference type="EMBL" id="KAJ7730969.1"/>
    </source>
</evidence>
<gene>
    <name evidence="1" type="ORF">DFH07DRAFT_755960</name>
</gene>
<name>A0AAD7MT86_9AGAR</name>
<accession>A0AAD7MT86</accession>
<evidence type="ECO:0000313" key="2">
    <source>
        <dbReference type="Proteomes" id="UP001215280"/>
    </source>
</evidence>
<protein>
    <recommendedName>
        <fullName evidence="3">Reverse transcriptase</fullName>
    </recommendedName>
</protein>
<sequence>LLVSSHLLGVEILRYGDHENPRQDDRSKRVCRFCKTEVETPEHALLGCDASPEVTSLRTKFLEKLFHDAPNLCPLINELDLVEFFKSMVYKRKTIPLVAKFAHGVLEVFDSVSHWQK</sequence>